<dbReference type="EMBL" id="JBDLBR010000003">
    <property type="protein sequence ID" value="MEN7537507.1"/>
    <property type="molecule type" value="Genomic_DNA"/>
</dbReference>
<reference evidence="1 2" key="1">
    <citation type="submission" date="2024-05" db="EMBL/GenBank/DDBJ databases">
        <authorList>
            <person name="Park S."/>
        </authorList>
    </citation>
    <scope>NUCLEOTIDE SEQUENCE [LARGE SCALE GENOMIC DNA]</scope>
    <source>
        <strain evidence="1 2">DGU5</strain>
    </source>
</reference>
<dbReference type="Proteomes" id="UP001484535">
    <property type="component" value="Unassembled WGS sequence"/>
</dbReference>
<keyword evidence="2" id="KW-1185">Reference proteome</keyword>
<comment type="caution">
    <text evidence="1">The sequence shown here is derived from an EMBL/GenBank/DDBJ whole genome shotgun (WGS) entry which is preliminary data.</text>
</comment>
<organism evidence="1 2">
    <name type="scientific">Aurantiacibacter flavus</name>
    <dbReference type="NCBI Taxonomy" id="3145232"/>
    <lineage>
        <taxon>Bacteria</taxon>
        <taxon>Pseudomonadati</taxon>
        <taxon>Pseudomonadota</taxon>
        <taxon>Alphaproteobacteria</taxon>
        <taxon>Sphingomonadales</taxon>
        <taxon>Erythrobacteraceae</taxon>
        <taxon>Aurantiacibacter</taxon>
    </lineage>
</organism>
<evidence type="ECO:0000313" key="2">
    <source>
        <dbReference type="Proteomes" id="UP001484535"/>
    </source>
</evidence>
<dbReference type="RefSeq" id="WP_346784961.1">
    <property type="nucleotide sequence ID" value="NZ_JBDLBR010000003.1"/>
</dbReference>
<gene>
    <name evidence="1" type="ORF">ABDJ38_10015</name>
</gene>
<name>A0ABV0CXA6_9SPHN</name>
<proteinExistence type="predicted"/>
<evidence type="ECO:0000313" key="1">
    <source>
        <dbReference type="EMBL" id="MEN7537507.1"/>
    </source>
</evidence>
<protein>
    <recommendedName>
        <fullName evidence="3">DUF3313 domain-containing protein</fullName>
    </recommendedName>
</protein>
<sequence length="307" mass="32881">MPLNHGPKRNASMPVHPLILSKIRMVTAISSAALAVSGCVSSGMAGGSEQAISAELPPERAPTYADLVDHALEAEVVGVVFVDDQVVVPAERAPNLAPGQVRLYVESTIQRLLKSPLPLGESLNFLVDKMPNQDGELPRITRQAFVFFADPVPGQPGSVQLLSSDSLIPAGPMIEARLERVLNQLAASDVLPAITGIKDVISVAGNLAGESETQMFIQTTTGAPVSVSVVRRPDMAPQWGVSLGEIVDQDARPPEPETIAWYRFACELPEQLPADSYLQTDRASRGQAQEDYAFIKRELGPCESRIG</sequence>
<evidence type="ECO:0008006" key="3">
    <source>
        <dbReference type="Google" id="ProtNLM"/>
    </source>
</evidence>
<accession>A0ABV0CXA6</accession>